<dbReference type="Pfam" id="PF13571">
    <property type="entry name" value="DUF4133"/>
    <property type="match status" value="1"/>
</dbReference>
<accession>A0A7H0H1L5</accession>
<keyword evidence="3" id="KW-1185">Reference proteome</keyword>
<evidence type="ECO:0000256" key="1">
    <source>
        <dbReference type="SAM" id="MobiDB-lite"/>
    </source>
</evidence>
<gene>
    <name evidence="2" type="ORF">H9L05_21910</name>
</gene>
<evidence type="ECO:0000313" key="3">
    <source>
        <dbReference type="Proteomes" id="UP000516093"/>
    </source>
</evidence>
<organism evidence="2 3">
    <name type="scientific">Hymenobacter qilianensis</name>
    <dbReference type="NCBI Taxonomy" id="1385715"/>
    <lineage>
        <taxon>Bacteria</taxon>
        <taxon>Pseudomonadati</taxon>
        <taxon>Bacteroidota</taxon>
        <taxon>Cytophagia</taxon>
        <taxon>Cytophagales</taxon>
        <taxon>Hymenobacteraceae</taxon>
        <taxon>Hymenobacter</taxon>
    </lineage>
</organism>
<sequence length="40" mass="4707">MFALSARYGEHGAMKQQAKSRQPLRIVNRNPRHFKELSRP</sequence>
<dbReference type="Proteomes" id="UP000516093">
    <property type="component" value="Plasmid p_unnamed2"/>
</dbReference>
<dbReference type="KEGG" id="hqi:H9L05_21910"/>
<keyword evidence="2" id="KW-0614">Plasmid</keyword>
<evidence type="ECO:0000313" key="2">
    <source>
        <dbReference type="EMBL" id="QNP54431.1"/>
    </source>
</evidence>
<dbReference type="AlphaFoldDB" id="A0A7H0H1L5"/>
<reference evidence="2 3" key="1">
    <citation type="submission" date="2020-08" db="EMBL/GenBank/DDBJ databases">
        <title>Genome sequence of Hymenobacter qilianensis JCM 19763T.</title>
        <authorList>
            <person name="Hyun D.-W."/>
            <person name="Bae J.-W."/>
        </authorList>
    </citation>
    <scope>NUCLEOTIDE SEQUENCE [LARGE SCALE GENOMIC DNA]</scope>
    <source>
        <strain evidence="2 3">JCM 19763</strain>
        <plasmid evidence="2 3">p_unnamed2</plasmid>
    </source>
</reference>
<feature type="region of interest" description="Disordered" evidence="1">
    <location>
        <begin position="1"/>
        <end position="40"/>
    </location>
</feature>
<proteinExistence type="predicted"/>
<dbReference type="EMBL" id="CP060786">
    <property type="protein sequence ID" value="QNP54431.1"/>
    <property type="molecule type" value="Genomic_DNA"/>
</dbReference>
<geneLocation type="plasmid" evidence="2 3">
    <name>p_unnamed2</name>
</geneLocation>
<name>A0A7H0H1L5_9BACT</name>
<protein>
    <submittedName>
        <fullName evidence="2">DUF4133 domain-containing protein</fullName>
    </submittedName>
</protein>
<dbReference type="InterPro" id="IPR025407">
    <property type="entry name" value="DUF4133"/>
</dbReference>